<dbReference type="EMBL" id="POWG01000068">
    <property type="protein sequence ID" value="PNQ94982.1"/>
    <property type="molecule type" value="Genomic_DNA"/>
</dbReference>
<gene>
    <name evidence="1" type="ORF">C1S70_31490</name>
</gene>
<sequence>DQRFDDRPQGVANKRGCHALTNRSQPVLLRTLIPPLHPGRRVGGGPGQPGAGGCRGSIWRRYRLC</sequence>
<evidence type="ECO:0000313" key="2">
    <source>
        <dbReference type="Proteomes" id="UP000236268"/>
    </source>
</evidence>
<feature type="non-terminal residue" evidence="1">
    <location>
        <position position="1"/>
    </location>
</feature>
<protein>
    <submittedName>
        <fullName evidence="1">Uncharacterized protein</fullName>
    </submittedName>
</protein>
<keyword evidence="1" id="KW-0614">Plasmid</keyword>
<evidence type="ECO:0000313" key="1">
    <source>
        <dbReference type="EMBL" id="PNQ94982.1"/>
    </source>
</evidence>
<organism evidence="1 2">
    <name type="scientific">Azospirillum argentinense</name>
    <dbReference type="NCBI Taxonomy" id="2970906"/>
    <lineage>
        <taxon>Bacteria</taxon>
        <taxon>Pseudomonadati</taxon>
        <taxon>Pseudomonadota</taxon>
        <taxon>Alphaproteobacteria</taxon>
        <taxon>Rhodospirillales</taxon>
        <taxon>Azospirillaceae</taxon>
        <taxon>Azospirillum</taxon>
    </lineage>
</organism>
<comment type="caution">
    <text evidence="1">The sequence shown here is derived from an EMBL/GenBank/DDBJ whole genome shotgun (WGS) entry which is preliminary data.</text>
</comment>
<dbReference type="AlphaFoldDB" id="A0A2K1FR27"/>
<accession>A0A2K1FR27</accession>
<name>A0A2K1FR27_9PROT</name>
<dbReference type="Proteomes" id="UP000236268">
    <property type="component" value="Unassembled WGS sequence"/>
</dbReference>
<reference evidence="1 2" key="1">
    <citation type="submission" date="2018-01" db="EMBL/GenBank/DDBJ databases">
        <title>Whole genome sequence of Azospirillum brasilense REC3 isolated from strawberry roots.</title>
        <authorList>
            <person name="Fontana C.A."/>
            <person name="Salazar S.M."/>
            <person name="Bassi D."/>
            <person name="Puglisi E."/>
            <person name="Lovaisa N.C."/>
            <person name="Toffoli L.M."/>
            <person name="Pedraza R."/>
            <person name="Cocconcelli P.S."/>
        </authorList>
    </citation>
    <scope>NUCLEOTIDE SEQUENCE [LARGE SCALE GENOMIC DNA]</scope>
    <source>
        <strain evidence="1 2">REC3</strain>
        <plasmid evidence="1">p47unnamed</plasmid>
    </source>
</reference>
<geneLocation type="plasmid" evidence="1">
    <name>p47unnamed</name>
</geneLocation>
<proteinExistence type="predicted"/>